<dbReference type="GeneID" id="120274879"/>
<dbReference type="InterPro" id="IPR004252">
    <property type="entry name" value="Probable_transposase_24"/>
</dbReference>
<organism evidence="2 4">
    <name type="scientific">Dioscorea cayennensis subsp. rotundata</name>
    <name type="common">White Guinea yam</name>
    <name type="synonym">Dioscorea rotundata</name>
    <dbReference type="NCBI Taxonomy" id="55577"/>
    <lineage>
        <taxon>Eukaryota</taxon>
        <taxon>Viridiplantae</taxon>
        <taxon>Streptophyta</taxon>
        <taxon>Embryophyta</taxon>
        <taxon>Tracheophyta</taxon>
        <taxon>Spermatophyta</taxon>
        <taxon>Magnoliopsida</taxon>
        <taxon>Liliopsida</taxon>
        <taxon>Dioscoreales</taxon>
        <taxon>Dioscoreaceae</taxon>
        <taxon>Dioscorea</taxon>
    </lineage>
</organism>
<evidence type="ECO:0000313" key="4">
    <source>
        <dbReference type="RefSeq" id="XP_039137357.1"/>
    </source>
</evidence>
<reference evidence="3 4" key="1">
    <citation type="submission" date="2025-04" db="UniProtKB">
        <authorList>
            <consortium name="RefSeq"/>
        </authorList>
    </citation>
    <scope>IDENTIFICATION</scope>
</reference>
<sequence>MDEKRKDANDIPPSRAQMYIMSRTKKDGTIVSEKATEVVEQMKIHMNDSGDSSNKNGWSWENDVYAKVKGPEKRGCVRCVGDVYASSSKSSSSTERNEEVLSLKSYVNGLEQKIELQSQVINQQSQVLAAIISLLNKRFPEENVNDVMGEVNRLINQEAADANSAPNNSPNINRSSNSSFQPNSV</sequence>
<protein>
    <submittedName>
        <fullName evidence="3 4">Uncharacterized protein LOC120274879</fullName>
    </submittedName>
</protein>
<name>A0AB40CCP7_DIOCR</name>
<evidence type="ECO:0000256" key="1">
    <source>
        <dbReference type="SAM" id="MobiDB-lite"/>
    </source>
</evidence>
<keyword evidence="2" id="KW-1185">Reference proteome</keyword>
<evidence type="ECO:0000313" key="3">
    <source>
        <dbReference type="RefSeq" id="XP_039137356.1"/>
    </source>
</evidence>
<dbReference type="AlphaFoldDB" id="A0AB40CCP7"/>
<accession>A0AB40CCP7</accession>
<dbReference type="RefSeq" id="XP_039137357.1">
    <property type="nucleotide sequence ID" value="XM_039281423.1"/>
</dbReference>
<proteinExistence type="predicted"/>
<dbReference type="Pfam" id="PF03004">
    <property type="entry name" value="Transposase_24"/>
    <property type="match status" value="1"/>
</dbReference>
<dbReference type="RefSeq" id="XP_039137356.1">
    <property type="nucleotide sequence ID" value="XM_039281422.1"/>
</dbReference>
<dbReference type="Proteomes" id="UP001515500">
    <property type="component" value="Chromosome 13"/>
</dbReference>
<feature type="compositionally biased region" description="Low complexity" evidence="1">
    <location>
        <begin position="159"/>
        <end position="179"/>
    </location>
</feature>
<feature type="region of interest" description="Disordered" evidence="1">
    <location>
        <begin position="158"/>
        <end position="185"/>
    </location>
</feature>
<evidence type="ECO:0000313" key="2">
    <source>
        <dbReference type="Proteomes" id="UP001515500"/>
    </source>
</evidence>
<gene>
    <name evidence="3 4" type="primary">LOC120274879</name>
</gene>